<organism evidence="1">
    <name type="scientific">Rhizophora mucronata</name>
    <name type="common">Asiatic mangrove</name>
    <dbReference type="NCBI Taxonomy" id="61149"/>
    <lineage>
        <taxon>Eukaryota</taxon>
        <taxon>Viridiplantae</taxon>
        <taxon>Streptophyta</taxon>
        <taxon>Embryophyta</taxon>
        <taxon>Tracheophyta</taxon>
        <taxon>Spermatophyta</taxon>
        <taxon>Magnoliopsida</taxon>
        <taxon>eudicotyledons</taxon>
        <taxon>Gunneridae</taxon>
        <taxon>Pentapetalae</taxon>
        <taxon>rosids</taxon>
        <taxon>fabids</taxon>
        <taxon>Malpighiales</taxon>
        <taxon>Rhizophoraceae</taxon>
        <taxon>Rhizophora</taxon>
    </lineage>
</organism>
<dbReference type="EMBL" id="GGEC01063600">
    <property type="protein sequence ID" value="MBX44084.1"/>
    <property type="molecule type" value="Transcribed_RNA"/>
</dbReference>
<dbReference type="AlphaFoldDB" id="A0A2P2NNW0"/>
<protein>
    <submittedName>
        <fullName evidence="1">Uncharacterized protein</fullName>
    </submittedName>
</protein>
<reference evidence="1" key="1">
    <citation type="submission" date="2018-02" db="EMBL/GenBank/DDBJ databases">
        <title>Rhizophora mucronata_Transcriptome.</title>
        <authorList>
            <person name="Meera S.P."/>
            <person name="Sreeshan A."/>
            <person name="Augustine A."/>
        </authorList>
    </citation>
    <scope>NUCLEOTIDE SEQUENCE</scope>
    <source>
        <tissue evidence="1">Leaf</tissue>
    </source>
</reference>
<sequence>MHTLQFYYSCKSSLVTKVLVLTRFPVSILLHEVCDALKGEESPYTSSLESRIATQSGHLPLIWGFI</sequence>
<evidence type="ECO:0000313" key="1">
    <source>
        <dbReference type="EMBL" id="MBX44084.1"/>
    </source>
</evidence>
<name>A0A2P2NNW0_RHIMU</name>
<proteinExistence type="predicted"/>
<accession>A0A2P2NNW0</accession>